<dbReference type="Proteomes" id="UP000198588">
    <property type="component" value="Unassembled WGS sequence"/>
</dbReference>
<sequence length="86" mass="9796">MGRRKSRYDRLFASDAEAILRDALRLRTTVLAAQLNLKANGELFWHLSGLTDKLHAVMGIVAEKEPDFRTAWLGLLPLPEDYSTRK</sequence>
<name>A0A1G5ZSB8_9HYPH</name>
<protein>
    <submittedName>
        <fullName evidence="1">Uncharacterized protein</fullName>
    </submittedName>
</protein>
<gene>
    <name evidence="1" type="ORF">SAMN02927914_05908</name>
</gene>
<dbReference type="AlphaFoldDB" id="A0A1G5ZSB8"/>
<dbReference type="RefSeq" id="WP_143019543.1">
    <property type="nucleotide sequence ID" value="NZ_FMXM01000026.1"/>
</dbReference>
<organism evidence="1 2">
    <name type="scientific">Mesorhizobium qingshengii</name>
    <dbReference type="NCBI Taxonomy" id="1165689"/>
    <lineage>
        <taxon>Bacteria</taxon>
        <taxon>Pseudomonadati</taxon>
        <taxon>Pseudomonadota</taxon>
        <taxon>Alphaproteobacteria</taxon>
        <taxon>Hyphomicrobiales</taxon>
        <taxon>Phyllobacteriaceae</taxon>
        <taxon>Mesorhizobium</taxon>
    </lineage>
</organism>
<proteinExistence type="predicted"/>
<dbReference type="STRING" id="1165689.SAMN02927914_05908"/>
<reference evidence="1 2" key="1">
    <citation type="submission" date="2016-10" db="EMBL/GenBank/DDBJ databases">
        <authorList>
            <person name="de Groot N.N."/>
        </authorList>
    </citation>
    <scope>NUCLEOTIDE SEQUENCE [LARGE SCALE GENOMIC DNA]</scope>
    <source>
        <strain evidence="1 2">CGMCC 1.12097</strain>
    </source>
</reference>
<dbReference type="OrthoDB" id="8084229at2"/>
<evidence type="ECO:0000313" key="2">
    <source>
        <dbReference type="Proteomes" id="UP000198588"/>
    </source>
</evidence>
<evidence type="ECO:0000313" key="1">
    <source>
        <dbReference type="EMBL" id="SDA97500.1"/>
    </source>
</evidence>
<dbReference type="EMBL" id="FMXM01000026">
    <property type="protein sequence ID" value="SDA97500.1"/>
    <property type="molecule type" value="Genomic_DNA"/>
</dbReference>
<accession>A0A1G5ZSB8</accession>